<accession>A0A934K2K8</accession>
<organism evidence="1 2">
    <name type="scientific">Candidatus Nephthysia bennettiae</name>
    <dbReference type="NCBI Taxonomy" id="3127016"/>
    <lineage>
        <taxon>Bacteria</taxon>
        <taxon>Bacillati</taxon>
        <taxon>Candidatus Dormiibacterota</taxon>
        <taxon>Candidatus Dormibacteria</taxon>
        <taxon>Candidatus Dormibacterales</taxon>
        <taxon>Candidatus Dormibacteraceae</taxon>
        <taxon>Candidatus Nephthysia</taxon>
    </lineage>
</organism>
<proteinExistence type="predicted"/>
<dbReference type="Proteomes" id="UP000612893">
    <property type="component" value="Unassembled WGS sequence"/>
</dbReference>
<reference evidence="1" key="1">
    <citation type="submission" date="2020-10" db="EMBL/GenBank/DDBJ databases">
        <title>Ca. Dormibacterota MAGs.</title>
        <authorList>
            <person name="Montgomery K."/>
        </authorList>
    </citation>
    <scope>NUCLEOTIDE SEQUENCE [LARGE SCALE GENOMIC DNA]</scope>
    <source>
        <strain evidence="1">SC8812_S17_10</strain>
    </source>
</reference>
<dbReference type="AlphaFoldDB" id="A0A934K2K8"/>
<sequence>MKCEVCGAPPLPLHGACVFCCSPLAADPDPDGLLDYLASRLPEARASRGLLGRPSLRDVELKAGGIRYGAALRAGRLRLRPEADPIEWVDHLLRDLSREAETNPRLRSAVTRAGWALR</sequence>
<gene>
    <name evidence="1" type="ORF">JF922_11860</name>
</gene>
<comment type="caution">
    <text evidence="1">The sequence shown here is derived from an EMBL/GenBank/DDBJ whole genome shotgun (WGS) entry which is preliminary data.</text>
</comment>
<dbReference type="EMBL" id="JAEKNR010000125">
    <property type="protein sequence ID" value="MBJ7598764.1"/>
    <property type="molecule type" value="Genomic_DNA"/>
</dbReference>
<name>A0A934K2K8_9BACT</name>
<evidence type="ECO:0008006" key="3">
    <source>
        <dbReference type="Google" id="ProtNLM"/>
    </source>
</evidence>
<evidence type="ECO:0000313" key="1">
    <source>
        <dbReference type="EMBL" id="MBJ7598764.1"/>
    </source>
</evidence>
<evidence type="ECO:0000313" key="2">
    <source>
        <dbReference type="Proteomes" id="UP000612893"/>
    </source>
</evidence>
<keyword evidence="2" id="KW-1185">Reference proteome</keyword>
<dbReference type="RefSeq" id="WP_338201970.1">
    <property type="nucleotide sequence ID" value="NZ_JAEKNR010000125.1"/>
</dbReference>
<protein>
    <recommendedName>
        <fullName evidence="3">ComF family protein</fullName>
    </recommendedName>
</protein>